<organism evidence="2 3">
    <name type="scientific">Cadophora malorum</name>
    <dbReference type="NCBI Taxonomy" id="108018"/>
    <lineage>
        <taxon>Eukaryota</taxon>
        <taxon>Fungi</taxon>
        <taxon>Dikarya</taxon>
        <taxon>Ascomycota</taxon>
        <taxon>Pezizomycotina</taxon>
        <taxon>Leotiomycetes</taxon>
        <taxon>Helotiales</taxon>
        <taxon>Ploettnerulaceae</taxon>
        <taxon>Cadophora</taxon>
    </lineage>
</organism>
<feature type="transmembrane region" description="Helical" evidence="1">
    <location>
        <begin position="60"/>
        <end position="83"/>
    </location>
</feature>
<dbReference type="AlphaFoldDB" id="A0A8H7T8C6"/>
<sequence>MIYMIVALVGIIVSNACLACHAAIILSLVFSLGQKLCLYLFLVERTHGVQANARPRKKDYAYLAGLAFVLVGFSAMGLALFMFHIDTFNITTGIYQIGIARPVASALLIWDVFVNIFLTAVFVRHCKPYMVKGLRGTCLYPAIKGLLKKITHRHRKKLLAGGDVAIPISQDALIRVIRKAFWVCLGILASTATNFSLLLYWAGKEEAWFFFTLCTIDVTWARIILHW</sequence>
<dbReference type="EMBL" id="JAFJYH010000279">
    <property type="protein sequence ID" value="KAG4414153.1"/>
    <property type="molecule type" value="Genomic_DNA"/>
</dbReference>
<proteinExistence type="predicted"/>
<feature type="transmembrane region" description="Helical" evidence="1">
    <location>
        <begin position="207"/>
        <end position="225"/>
    </location>
</feature>
<keyword evidence="3" id="KW-1185">Reference proteome</keyword>
<name>A0A8H7T8C6_9HELO</name>
<protein>
    <submittedName>
        <fullName evidence="2">Uncharacterized protein</fullName>
    </submittedName>
</protein>
<dbReference type="PANTHER" id="PTHR38848">
    <property type="entry name" value="G-PROTEIN COUPLED RECEPTORS FAMILY 3 PROFILE DOMAIN-CONTAINING PROTEIN"/>
    <property type="match status" value="1"/>
</dbReference>
<evidence type="ECO:0000256" key="1">
    <source>
        <dbReference type="SAM" id="Phobius"/>
    </source>
</evidence>
<gene>
    <name evidence="2" type="ORF">IFR04_012719</name>
</gene>
<reference evidence="2" key="1">
    <citation type="submission" date="2021-02" db="EMBL/GenBank/DDBJ databases">
        <title>Genome sequence Cadophora malorum strain M34.</title>
        <authorList>
            <person name="Stefanovic E."/>
            <person name="Vu D."/>
            <person name="Scully C."/>
            <person name="Dijksterhuis J."/>
            <person name="Roader J."/>
            <person name="Houbraken J."/>
        </authorList>
    </citation>
    <scope>NUCLEOTIDE SEQUENCE</scope>
    <source>
        <strain evidence="2">M34</strain>
    </source>
</reference>
<dbReference type="Proteomes" id="UP000664132">
    <property type="component" value="Unassembled WGS sequence"/>
</dbReference>
<keyword evidence="1" id="KW-0812">Transmembrane</keyword>
<keyword evidence="1" id="KW-1133">Transmembrane helix</keyword>
<evidence type="ECO:0000313" key="3">
    <source>
        <dbReference type="Proteomes" id="UP000664132"/>
    </source>
</evidence>
<feature type="transmembrane region" description="Helical" evidence="1">
    <location>
        <begin position="6"/>
        <end position="30"/>
    </location>
</feature>
<comment type="caution">
    <text evidence="2">The sequence shown here is derived from an EMBL/GenBank/DDBJ whole genome shotgun (WGS) entry which is preliminary data.</text>
</comment>
<evidence type="ECO:0000313" key="2">
    <source>
        <dbReference type="EMBL" id="KAG4414153.1"/>
    </source>
</evidence>
<dbReference type="OrthoDB" id="3553609at2759"/>
<feature type="transmembrane region" description="Helical" evidence="1">
    <location>
        <begin position="180"/>
        <end position="201"/>
    </location>
</feature>
<accession>A0A8H7T8C6</accession>
<keyword evidence="1" id="KW-0472">Membrane</keyword>
<feature type="transmembrane region" description="Helical" evidence="1">
    <location>
        <begin position="103"/>
        <end position="123"/>
    </location>
</feature>
<dbReference type="PANTHER" id="PTHR38848:SF3">
    <property type="entry name" value="G-PROTEIN COUPLED RECEPTORS FAMILY 3 PROFILE DOMAIN-CONTAINING PROTEIN"/>
    <property type="match status" value="1"/>
</dbReference>